<sequence length="331" mass="37444">MSPAAAEMRGRGNYRIAVNAEWTSKCNALCPMCPRELIEHPQLMKRESWQQLLGRLSPERVFRVVIAGYGEPTTHKGFFEFVDDLRGHPVRFDMVSNGHLLDPDKLRHLDGAIELLLVSFSSIDPAVYGRVHVNLDHARVMANIQAARKLLRHTRLAISLTPMAECLPSLPETIDWLRAQGVDTLTMSPTLYNRAGSLKADEPATRTLRDTIRRHRLRSQEIDFIPGARDLLRQWRRNRFRCIPRNVDVFVSAAGEYLYCYNDIGHRHVIGHVATDSLDEVLRRREGMGPIAELCNGCNMRHRYGAAELLRAGASFAKARFEGGLTALRSA</sequence>
<keyword evidence="5" id="KW-0411">Iron-sulfur</keyword>
<evidence type="ECO:0000256" key="2">
    <source>
        <dbReference type="ARBA" id="ARBA00022691"/>
    </source>
</evidence>
<dbReference type="SFLD" id="SFLDG01067">
    <property type="entry name" value="SPASM/twitch_domain_containing"/>
    <property type="match status" value="1"/>
</dbReference>
<dbReference type="SUPFAM" id="SSF102114">
    <property type="entry name" value="Radical SAM enzymes"/>
    <property type="match status" value="1"/>
</dbReference>
<dbReference type="Pfam" id="PF04055">
    <property type="entry name" value="Radical_SAM"/>
    <property type="match status" value="1"/>
</dbReference>
<evidence type="ECO:0000256" key="5">
    <source>
        <dbReference type="ARBA" id="ARBA00023014"/>
    </source>
</evidence>
<evidence type="ECO:0000313" key="8">
    <source>
        <dbReference type="Proteomes" id="UP000633943"/>
    </source>
</evidence>
<dbReference type="InterPro" id="IPR050377">
    <property type="entry name" value="Radical_SAM_PqqE_MftC-like"/>
</dbReference>
<dbReference type="InterPro" id="IPR007197">
    <property type="entry name" value="rSAM"/>
</dbReference>
<accession>A0ABX1NVX9</accession>
<comment type="cofactor">
    <cofactor evidence="1">
        <name>[4Fe-4S] cluster</name>
        <dbReference type="ChEBI" id="CHEBI:49883"/>
    </cofactor>
</comment>
<evidence type="ECO:0000256" key="3">
    <source>
        <dbReference type="ARBA" id="ARBA00022723"/>
    </source>
</evidence>
<dbReference type="PROSITE" id="PS51918">
    <property type="entry name" value="RADICAL_SAM"/>
    <property type="match status" value="1"/>
</dbReference>
<evidence type="ECO:0000256" key="1">
    <source>
        <dbReference type="ARBA" id="ARBA00001966"/>
    </source>
</evidence>
<dbReference type="InterPro" id="IPR013785">
    <property type="entry name" value="Aldolase_TIM"/>
</dbReference>
<dbReference type="Proteomes" id="UP000633943">
    <property type="component" value="Unassembled WGS sequence"/>
</dbReference>
<dbReference type="CDD" id="cd01335">
    <property type="entry name" value="Radical_SAM"/>
    <property type="match status" value="1"/>
</dbReference>
<keyword evidence="4" id="KW-0408">Iron</keyword>
<protein>
    <submittedName>
        <fullName evidence="7">Radical SAM protein</fullName>
    </submittedName>
</protein>
<dbReference type="RefSeq" id="WP_169202757.1">
    <property type="nucleotide sequence ID" value="NZ_CP059467.1"/>
</dbReference>
<dbReference type="EMBL" id="WTVP01000029">
    <property type="protein sequence ID" value="NMG16161.1"/>
    <property type="molecule type" value="Genomic_DNA"/>
</dbReference>
<comment type="caution">
    <text evidence="7">The sequence shown here is derived from an EMBL/GenBank/DDBJ whole genome shotgun (WGS) entry which is preliminary data.</text>
</comment>
<feature type="domain" description="Radical SAM core" evidence="6">
    <location>
        <begin position="12"/>
        <end position="229"/>
    </location>
</feature>
<evidence type="ECO:0000313" key="7">
    <source>
        <dbReference type="EMBL" id="NMG16161.1"/>
    </source>
</evidence>
<evidence type="ECO:0000256" key="4">
    <source>
        <dbReference type="ARBA" id="ARBA00023004"/>
    </source>
</evidence>
<dbReference type="PANTHER" id="PTHR11228">
    <property type="entry name" value="RADICAL SAM DOMAIN PROTEIN"/>
    <property type="match status" value="1"/>
</dbReference>
<gene>
    <name evidence="7" type="ORF">GPA24_11515</name>
</gene>
<keyword evidence="3" id="KW-0479">Metal-binding</keyword>
<organism evidence="7 8">
    <name type="scientific">Aromatoleum bremense</name>
    <dbReference type="NCBI Taxonomy" id="76115"/>
    <lineage>
        <taxon>Bacteria</taxon>
        <taxon>Pseudomonadati</taxon>
        <taxon>Pseudomonadota</taxon>
        <taxon>Betaproteobacteria</taxon>
        <taxon>Rhodocyclales</taxon>
        <taxon>Rhodocyclaceae</taxon>
        <taxon>Aromatoleum</taxon>
    </lineage>
</organism>
<name>A0ABX1NVX9_9RHOO</name>
<keyword evidence="8" id="KW-1185">Reference proteome</keyword>
<keyword evidence="2" id="KW-0949">S-adenosyl-L-methionine</keyword>
<reference evidence="7 8" key="1">
    <citation type="submission" date="2019-12" db="EMBL/GenBank/DDBJ databases">
        <title>Comparative genomics gives insights into the taxonomy of the Azoarcus-Aromatoleum group and reveals separate origins of nif in the plant-associated Azoarcus and non-plant-associated Aromatoleum sub-groups.</title>
        <authorList>
            <person name="Lafos M."/>
            <person name="Maluk M."/>
            <person name="Batista M."/>
            <person name="Junghare M."/>
            <person name="Carmona M."/>
            <person name="Faoro H."/>
            <person name="Cruz L.M."/>
            <person name="Battistoni F."/>
            <person name="De Souza E."/>
            <person name="Pedrosa F."/>
            <person name="Chen W.-M."/>
            <person name="Poole P.S."/>
            <person name="Dixon R.A."/>
            <person name="James E.K."/>
        </authorList>
    </citation>
    <scope>NUCLEOTIDE SEQUENCE [LARGE SCALE GENOMIC DNA]</scope>
    <source>
        <strain evidence="7 8">PbN1</strain>
    </source>
</reference>
<dbReference type="InterPro" id="IPR058240">
    <property type="entry name" value="rSAM_sf"/>
</dbReference>
<proteinExistence type="predicted"/>
<dbReference type="PANTHER" id="PTHR11228:SF7">
    <property type="entry name" value="PQQA PEPTIDE CYCLASE"/>
    <property type="match status" value="1"/>
</dbReference>
<dbReference type="SFLD" id="SFLDS00029">
    <property type="entry name" value="Radical_SAM"/>
    <property type="match status" value="1"/>
</dbReference>
<dbReference type="Gene3D" id="3.20.20.70">
    <property type="entry name" value="Aldolase class I"/>
    <property type="match status" value="1"/>
</dbReference>
<evidence type="ECO:0000259" key="6">
    <source>
        <dbReference type="PROSITE" id="PS51918"/>
    </source>
</evidence>